<dbReference type="PANTHER" id="PTHR23135">
    <property type="entry name" value="MUR LIGASE FAMILY MEMBER"/>
    <property type="match status" value="1"/>
</dbReference>
<dbReference type="RefSeq" id="WP_089023657.1">
    <property type="nucleotide sequence ID" value="NZ_NIQC01000014.1"/>
</dbReference>
<dbReference type="Pfam" id="PF01225">
    <property type="entry name" value="Mur_ligase"/>
    <property type="match status" value="1"/>
</dbReference>
<evidence type="ECO:0000256" key="4">
    <source>
        <dbReference type="ARBA" id="ARBA00022598"/>
    </source>
</evidence>
<dbReference type="Gene3D" id="3.90.190.20">
    <property type="entry name" value="Mur ligase, C-terminal domain"/>
    <property type="match status" value="1"/>
</dbReference>
<keyword evidence="8 12" id="KW-0133">Cell shape</keyword>
<dbReference type="UniPathway" id="UPA00219"/>
<evidence type="ECO:0000313" key="17">
    <source>
        <dbReference type="Proteomes" id="UP000214588"/>
    </source>
</evidence>
<evidence type="ECO:0000256" key="7">
    <source>
        <dbReference type="ARBA" id="ARBA00022840"/>
    </source>
</evidence>
<evidence type="ECO:0000256" key="3">
    <source>
        <dbReference type="ARBA" id="ARBA00022490"/>
    </source>
</evidence>
<dbReference type="PROSITE" id="PS01011">
    <property type="entry name" value="FOLYLPOLYGLU_SYNT_1"/>
    <property type="match status" value="1"/>
</dbReference>
<evidence type="ECO:0000256" key="12">
    <source>
        <dbReference type="RuleBase" id="RU004135"/>
    </source>
</evidence>
<dbReference type="SUPFAM" id="SSF53623">
    <property type="entry name" value="MurD-like peptide ligases, catalytic domain"/>
    <property type="match status" value="1"/>
</dbReference>
<dbReference type="Gene3D" id="3.40.1190.10">
    <property type="entry name" value="Mur-like, catalytic domain"/>
    <property type="match status" value="1"/>
</dbReference>
<comment type="pathway">
    <text evidence="1 12">Cell wall biogenesis; peptidoglycan biosynthesis.</text>
</comment>
<gene>
    <name evidence="16" type="ORF">CDO51_07420</name>
</gene>
<dbReference type="GO" id="GO:0008360">
    <property type="term" value="P:regulation of cell shape"/>
    <property type="evidence" value="ECO:0007669"/>
    <property type="project" value="UniProtKB-KW"/>
</dbReference>
<comment type="similarity">
    <text evidence="2">Belongs to the MurCDEF family. MurE subfamily.</text>
</comment>
<evidence type="ECO:0000256" key="5">
    <source>
        <dbReference type="ARBA" id="ARBA00022618"/>
    </source>
</evidence>
<evidence type="ECO:0000259" key="14">
    <source>
        <dbReference type="Pfam" id="PF02875"/>
    </source>
</evidence>
<protein>
    <submittedName>
        <fullName evidence="16">UDP-N-acetylmuramyl peptide synthase</fullName>
    </submittedName>
</protein>
<dbReference type="OrthoDB" id="1706403at2"/>
<keyword evidence="7" id="KW-0067">ATP-binding</keyword>
<dbReference type="InterPro" id="IPR013221">
    <property type="entry name" value="Mur_ligase_cen"/>
</dbReference>
<organism evidence="16 17">
    <name type="scientific">Natranaerobius trueperi</name>
    <dbReference type="NCBI Taxonomy" id="759412"/>
    <lineage>
        <taxon>Bacteria</taxon>
        <taxon>Bacillati</taxon>
        <taxon>Bacillota</taxon>
        <taxon>Clostridia</taxon>
        <taxon>Natranaerobiales</taxon>
        <taxon>Natranaerobiaceae</taxon>
        <taxon>Natranaerobius</taxon>
    </lineage>
</organism>
<dbReference type="InterPro" id="IPR036615">
    <property type="entry name" value="Mur_ligase_C_dom_sf"/>
</dbReference>
<dbReference type="SUPFAM" id="SSF53244">
    <property type="entry name" value="MurD-like peptide ligases, peptide-binding domain"/>
    <property type="match status" value="1"/>
</dbReference>
<dbReference type="GO" id="GO:0005524">
    <property type="term" value="F:ATP binding"/>
    <property type="evidence" value="ECO:0007669"/>
    <property type="project" value="UniProtKB-KW"/>
</dbReference>
<sequence>MISKNFTSKSQKITLKDLLKNSLPEISTEFADIGSIPNSDVEITGVTDNSKEVYPGNVFVAYHGERHDAHQFIDEAIERGASSIVVEKEQPPKDVPIIKVNNGRKALAKLASSVHNHPGDKLKVIGVTGTNGKTTTTAMINHIIRSQNKNSGLLGTVHYSINGIKMPAELTTPQAKDLYKILENMVENEVEYLTSEVSSHGLKQDRVSAINFDIAGFTNISRDHMDFHDSWDDYVKSKAKFFQMLSPESISIINADDNHFATFADKTLSKIITYGIETPRAMIKAKNIKFNNFQSRFTLKLSEELPTLGNKPIDPVTKEVIIPVPGRHNIYNGLLALTSCIVAGFDIDEVIKNISNFPGIFRRLQVLKKKPYTVLDDCAHNVASMEAVFNTISELPFENLIIVIGVRGNRGKETNKENSSILSKWIQKLPVKKLVITTSESHAAPKDQVQKQELEAFLEPIQKNKFPYELISDLKKSIKCSVNSAETGDLVLILGPYAMDKAQNFV</sequence>
<dbReference type="EMBL" id="NIQC01000014">
    <property type="protein sequence ID" value="OWZ83642.1"/>
    <property type="molecule type" value="Genomic_DNA"/>
</dbReference>
<feature type="domain" description="Mur ligase N-terminal catalytic" evidence="13">
    <location>
        <begin position="42"/>
        <end position="113"/>
    </location>
</feature>
<comment type="subcellular location">
    <subcellularLocation>
        <location evidence="12">Cytoplasm</location>
    </subcellularLocation>
</comment>
<keyword evidence="4" id="KW-0436">Ligase</keyword>
<evidence type="ECO:0000256" key="2">
    <source>
        <dbReference type="ARBA" id="ARBA00005898"/>
    </source>
</evidence>
<dbReference type="GO" id="GO:0004326">
    <property type="term" value="F:tetrahydrofolylpolyglutamate synthase activity"/>
    <property type="evidence" value="ECO:0007669"/>
    <property type="project" value="InterPro"/>
</dbReference>
<comment type="caution">
    <text evidence="16">The sequence shown here is derived from an EMBL/GenBank/DDBJ whole genome shotgun (WGS) entry which is preliminary data.</text>
</comment>
<dbReference type="Pfam" id="PF02875">
    <property type="entry name" value="Mur_ligase_C"/>
    <property type="match status" value="1"/>
</dbReference>
<keyword evidence="17" id="KW-1185">Reference proteome</keyword>
<dbReference type="GO" id="GO:0051301">
    <property type="term" value="P:cell division"/>
    <property type="evidence" value="ECO:0007669"/>
    <property type="project" value="UniProtKB-KW"/>
</dbReference>
<keyword evidence="9 12" id="KW-0573">Peptidoglycan synthesis</keyword>
<dbReference type="NCBIfam" id="TIGR01085">
    <property type="entry name" value="murE"/>
    <property type="match status" value="1"/>
</dbReference>
<dbReference type="SUPFAM" id="SSF63418">
    <property type="entry name" value="MurE/MurF N-terminal domain"/>
    <property type="match status" value="1"/>
</dbReference>
<keyword evidence="6" id="KW-0547">Nucleotide-binding</keyword>
<accession>A0A226BXZ4</accession>
<dbReference type="InterPro" id="IPR000713">
    <property type="entry name" value="Mur_ligase_N"/>
</dbReference>
<evidence type="ECO:0000256" key="8">
    <source>
        <dbReference type="ARBA" id="ARBA00022960"/>
    </source>
</evidence>
<feature type="domain" description="Mur ligase C-terminal" evidence="14">
    <location>
        <begin position="362"/>
        <end position="495"/>
    </location>
</feature>
<evidence type="ECO:0000256" key="11">
    <source>
        <dbReference type="ARBA" id="ARBA00023316"/>
    </source>
</evidence>
<proteinExistence type="inferred from homology"/>
<evidence type="ECO:0000256" key="9">
    <source>
        <dbReference type="ARBA" id="ARBA00022984"/>
    </source>
</evidence>
<dbReference type="GO" id="GO:0071555">
    <property type="term" value="P:cell wall organization"/>
    <property type="evidence" value="ECO:0007669"/>
    <property type="project" value="UniProtKB-KW"/>
</dbReference>
<keyword evidence="10 12" id="KW-0131">Cell cycle</keyword>
<keyword evidence="5 12" id="KW-0132">Cell division</keyword>
<name>A0A226BXZ4_9FIRM</name>
<dbReference type="PANTHER" id="PTHR23135:SF4">
    <property type="entry name" value="UDP-N-ACETYLMURAMOYL-L-ALANYL-D-GLUTAMATE--2,6-DIAMINOPIMELATE LIGASE MURE HOMOLOG, CHLOROPLASTIC"/>
    <property type="match status" value="1"/>
</dbReference>
<evidence type="ECO:0000259" key="15">
    <source>
        <dbReference type="Pfam" id="PF08245"/>
    </source>
</evidence>
<evidence type="ECO:0000256" key="10">
    <source>
        <dbReference type="ARBA" id="ARBA00023306"/>
    </source>
</evidence>
<evidence type="ECO:0000259" key="13">
    <source>
        <dbReference type="Pfam" id="PF01225"/>
    </source>
</evidence>
<evidence type="ECO:0000313" key="16">
    <source>
        <dbReference type="EMBL" id="OWZ83642.1"/>
    </source>
</evidence>
<dbReference type="InterPro" id="IPR005761">
    <property type="entry name" value="UDP-N-AcMur-Glu-dNH2Pim_ligase"/>
</dbReference>
<dbReference type="Pfam" id="PF08245">
    <property type="entry name" value="Mur_ligase_M"/>
    <property type="match status" value="1"/>
</dbReference>
<keyword evidence="3" id="KW-0963">Cytoplasm</keyword>
<dbReference type="GO" id="GO:0005737">
    <property type="term" value="C:cytoplasm"/>
    <property type="evidence" value="ECO:0007669"/>
    <property type="project" value="UniProtKB-SubCell"/>
</dbReference>
<dbReference type="InterPro" id="IPR018109">
    <property type="entry name" value="Folylpolyglutamate_synth_CS"/>
</dbReference>
<evidence type="ECO:0000256" key="6">
    <source>
        <dbReference type="ARBA" id="ARBA00022741"/>
    </source>
</evidence>
<keyword evidence="11 12" id="KW-0961">Cell wall biogenesis/degradation</keyword>
<dbReference type="InterPro" id="IPR036565">
    <property type="entry name" value="Mur-like_cat_sf"/>
</dbReference>
<dbReference type="Gene3D" id="3.40.1390.10">
    <property type="entry name" value="MurE/MurF, N-terminal domain"/>
    <property type="match status" value="1"/>
</dbReference>
<reference evidence="16 17" key="1">
    <citation type="submission" date="2017-06" db="EMBL/GenBank/DDBJ databases">
        <title>Draft Genome Sequence of Natranaerobius trueperi halophilic, alkalithermophilic bacteria from soda lakes.</title>
        <authorList>
            <person name="Zhao B."/>
        </authorList>
    </citation>
    <scope>NUCLEOTIDE SEQUENCE [LARGE SCALE GENOMIC DNA]</scope>
    <source>
        <strain evidence="16 17">DSM 18760</strain>
    </source>
</reference>
<dbReference type="AlphaFoldDB" id="A0A226BXZ4"/>
<dbReference type="InterPro" id="IPR004101">
    <property type="entry name" value="Mur_ligase_C"/>
</dbReference>
<dbReference type="Proteomes" id="UP000214588">
    <property type="component" value="Unassembled WGS sequence"/>
</dbReference>
<feature type="domain" description="Mur ligase central" evidence="15">
    <location>
        <begin position="127"/>
        <end position="338"/>
    </location>
</feature>
<dbReference type="InterPro" id="IPR035911">
    <property type="entry name" value="MurE/MurF_N"/>
</dbReference>
<dbReference type="GO" id="GO:0009252">
    <property type="term" value="P:peptidoglycan biosynthetic process"/>
    <property type="evidence" value="ECO:0007669"/>
    <property type="project" value="UniProtKB-UniPathway"/>
</dbReference>
<evidence type="ECO:0000256" key="1">
    <source>
        <dbReference type="ARBA" id="ARBA00004752"/>
    </source>
</evidence>